<dbReference type="STRING" id="1945521.A1232T_02107"/>
<dbReference type="Pfam" id="PF00108">
    <property type="entry name" value="Thiolase_N"/>
    <property type="match status" value="1"/>
</dbReference>
<dbReference type="NCBIfam" id="NF006740">
    <property type="entry name" value="PRK09268.1"/>
    <property type="match status" value="1"/>
</dbReference>
<feature type="compositionally biased region" description="Polar residues" evidence="4">
    <location>
        <begin position="36"/>
        <end position="57"/>
    </location>
</feature>
<feature type="region of interest" description="Disordered" evidence="4">
    <location>
        <begin position="1"/>
        <end position="185"/>
    </location>
</feature>
<dbReference type="SUPFAM" id="SSF53901">
    <property type="entry name" value="Thiolase-like"/>
    <property type="match status" value="2"/>
</dbReference>
<feature type="compositionally biased region" description="Basic and acidic residues" evidence="4">
    <location>
        <begin position="137"/>
        <end position="179"/>
    </location>
</feature>
<dbReference type="PANTHER" id="PTHR42689">
    <property type="entry name" value="ACETYL-COA ACYLTRANSFERASE FADA2 (3-KETOACYL-COA THIOLASE) (BETA-KETOTHIOLASE)-RELATED"/>
    <property type="match status" value="1"/>
</dbReference>
<feature type="compositionally biased region" description="Low complexity" evidence="4">
    <location>
        <begin position="1"/>
        <end position="16"/>
    </location>
</feature>
<evidence type="ECO:0000256" key="3">
    <source>
        <dbReference type="ARBA" id="ARBA00023315"/>
    </source>
</evidence>
<organism evidence="7 8">
    <name type="scientific">Psychrobacter piechaudii</name>
    <dbReference type="NCBI Taxonomy" id="1945521"/>
    <lineage>
        <taxon>Bacteria</taxon>
        <taxon>Pseudomonadati</taxon>
        <taxon>Pseudomonadota</taxon>
        <taxon>Gammaproteobacteria</taxon>
        <taxon>Moraxellales</taxon>
        <taxon>Moraxellaceae</taxon>
        <taxon>Psychrobacter</taxon>
    </lineage>
</organism>
<feature type="domain" description="Thiolase N-terminal" evidence="5">
    <location>
        <begin position="192"/>
        <end position="457"/>
    </location>
</feature>
<keyword evidence="8" id="KW-1185">Reference proteome</keyword>
<keyword evidence="3 7" id="KW-0012">Acyltransferase</keyword>
<protein>
    <submittedName>
        <fullName evidence="7">3-ketoacyl-CoA thiolase</fullName>
        <ecNumber evidence="7">2.3.1.16</ecNumber>
    </submittedName>
</protein>
<evidence type="ECO:0000256" key="2">
    <source>
        <dbReference type="ARBA" id="ARBA00022679"/>
    </source>
</evidence>
<dbReference type="InterPro" id="IPR020617">
    <property type="entry name" value="Thiolase_C"/>
</dbReference>
<dbReference type="Pfam" id="PF02803">
    <property type="entry name" value="Thiolase_C"/>
    <property type="match status" value="1"/>
</dbReference>
<feature type="compositionally biased region" description="Basic and acidic residues" evidence="4">
    <location>
        <begin position="58"/>
        <end position="95"/>
    </location>
</feature>
<feature type="compositionally biased region" description="Basic and acidic residues" evidence="4">
    <location>
        <begin position="104"/>
        <end position="116"/>
    </location>
</feature>
<dbReference type="EMBL" id="FUGE01000216">
    <property type="protein sequence ID" value="SJM72908.1"/>
    <property type="molecule type" value="Genomic_DNA"/>
</dbReference>
<evidence type="ECO:0000256" key="1">
    <source>
        <dbReference type="ARBA" id="ARBA00010982"/>
    </source>
</evidence>
<feature type="compositionally biased region" description="Polar residues" evidence="4">
    <location>
        <begin position="17"/>
        <end position="26"/>
    </location>
</feature>
<evidence type="ECO:0000313" key="7">
    <source>
        <dbReference type="EMBL" id="SJM72908.1"/>
    </source>
</evidence>
<feature type="domain" description="Thiolase C-terminal" evidence="6">
    <location>
        <begin position="470"/>
        <end position="613"/>
    </location>
</feature>
<dbReference type="InterPro" id="IPR016039">
    <property type="entry name" value="Thiolase-like"/>
</dbReference>
<evidence type="ECO:0000259" key="5">
    <source>
        <dbReference type="Pfam" id="PF00108"/>
    </source>
</evidence>
<dbReference type="NCBIfam" id="TIGR01930">
    <property type="entry name" value="AcCoA-C-Actrans"/>
    <property type="match status" value="1"/>
</dbReference>
<dbReference type="InterPro" id="IPR020616">
    <property type="entry name" value="Thiolase_N"/>
</dbReference>
<dbReference type="GO" id="GO:0003988">
    <property type="term" value="F:acetyl-CoA C-acyltransferase activity"/>
    <property type="evidence" value="ECO:0007669"/>
    <property type="project" value="UniProtKB-EC"/>
</dbReference>
<dbReference type="InterPro" id="IPR050521">
    <property type="entry name" value="3-ketoacyl-CoA_Thiolase"/>
</dbReference>
<dbReference type="EC" id="2.3.1.16" evidence="7"/>
<evidence type="ECO:0000256" key="4">
    <source>
        <dbReference type="SAM" id="MobiDB-lite"/>
    </source>
</evidence>
<dbReference type="AlphaFoldDB" id="A0A1R4GXJ1"/>
<dbReference type="Proteomes" id="UP000188357">
    <property type="component" value="Unassembled WGS sequence"/>
</dbReference>
<evidence type="ECO:0000313" key="8">
    <source>
        <dbReference type="Proteomes" id="UP000188357"/>
    </source>
</evidence>
<dbReference type="PANTHER" id="PTHR42689:SF1">
    <property type="entry name" value="ACETYL-COA ACYLTRANSFERASE FADA2 (3-KETOACYL-COA THIOLASE) (BETA-KETOTHIOLASE)-RELATED"/>
    <property type="match status" value="1"/>
</dbReference>
<accession>A0A1R4GXJ1</accession>
<dbReference type="GO" id="GO:0005829">
    <property type="term" value="C:cytosol"/>
    <property type="evidence" value="ECO:0007669"/>
    <property type="project" value="TreeGrafter"/>
</dbReference>
<comment type="similarity">
    <text evidence="1">Belongs to the thiolase-like superfamily. Thiolase family.</text>
</comment>
<sequence>MSKSNSNNKKADANSAVTSTVVSKAGQSLLDENTADTDNTQQSKSSVDFSDLQNEVNSSKKSEEDAVISKDRAAKQRIVEEAKAQAAEEKEREAQEAADSQVEPSKEAAKDSEQQKSQESSEEQTKEKSATKQKTSNKKEDKSAKKDDKEPSKADESKKTDESKKDSTDKPTINKEKSMSDASKTSALPRRVAILGGNRIPFARSNGAYSDASNIDMLSAALNGLVERYELQGERVGEVVAGAVLKLSRDLNLTRESALNTALDPQTPAYDISQACGTGLQATFAASNKIALGIIDSAITGGVDTTSDAPIAVGDGLRKALIKLGAAKTNKQRLAALTSINPKELIDAPQNGEPRTGLSMGDHQAITALEWNISREDQDELAVNSHHNLARAYDEGFFDDLITPYKGLTRDNNLRPDSSLEKLATLKPVFGKRNANPTMTAANSTPLTDGASCVLLGTDEWAEAHGLKPLAYIAHQETAAVDFVGKSGPKEGLLMAPAYAVPRMLERAGLTLQDFDFYEIHEAFASQVLSTLAAWEDETFCKERLGLEKALGSIDRSKLNVNGSSLAAGHPFAATGGRILATAAKLLDQKGSGRALISICAAGGQGVTCILEK</sequence>
<proteinExistence type="inferred from homology"/>
<evidence type="ECO:0000259" key="6">
    <source>
        <dbReference type="Pfam" id="PF02803"/>
    </source>
</evidence>
<reference evidence="7 8" key="1">
    <citation type="submission" date="2017-02" db="EMBL/GenBank/DDBJ databases">
        <authorList>
            <person name="Peterson S.W."/>
        </authorList>
    </citation>
    <scope>NUCLEOTIDE SEQUENCE [LARGE SCALE GENOMIC DNA]</scope>
    <source>
        <strain evidence="7">Psychrobacter_piechaudii</strain>
    </source>
</reference>
<gene>
    <name evidence="7" type="primary">fadI</name>
    <name evidence="7" type="ORF">A1232T_02107</name>
</gene>
<dbReference type="RefSeq" id="WP_279626189.1">
    <property type="nucleotide sequence ID" value="NZ_FUGE01000216.1"/>
</dbReference>
<keyword evidence="2 7" id="KW-0808">Transferase</keyword>
<dbReference type="CDD" id="cd00751">
    <property type="entry name" value="thiolase"/>
    <property type="match status" value="1"/>
</dbReference>
<dbReference type="InterPro" id="IPR002155">
    <property type="entry name" value="Thiolase"/>
</dbReference>
<name>A0A1R4GXJ1_9GAMM</name>
<dbReference type="Gene3D" id="3.40.47.10">
    <property type="match status" value="1"/>
</dbReference>